<dbReference type="Proteomes" id="UP001060085">
    <property type="component" value="Linkage Group LG04"/>
</dbReference>
<sequence>MVEELGSNCLHYLRKSHGLPCACELVHKCQYLIPIREEDVEIFWRKLEIGYDILEEHDRDMDSEIRDLTSLIHEISMGPISKVWEVRRLIKGRLESLEVQVLDREAIQVQVLVLVHVEEIGRLLLVSESHWEYSRDSVSSGDCGGGTNPCNHPCRNLVEWPEHWSMSLSISTKVPRAIVPPQKYFSTRTSCCLAACVPLEAG</sequence>
<reference evidence="2" key="1">
    <citation type="journal article" date="2023" name="Nat. Plants">
        <title>Single-cell RNA sequencing provides a high-resolution roadmap for understanding the multicellular compartmentation of specialized metabolism.</title>
        <authorList>
            <person name="Sun S."/>
            <person name="Shen X."/>
            <person name="Li Y."/>
            <person name="Li Y."/>
            <person name="Wang S."/>
            <person name="Li R."/>
            <person name="Zhang H."/>
            <person name="Shen G."/>
            <person name="Guo B."/>
            <person name="Wei J."/>
            <person name="Xu J."/>
            <person name="St-Pierre B."/>
            <person name="Chen S."/>
            <person name="Sun C."/>
        </authorList>
    </citation>
    <scope>NUCLEOTIDE SEQUENCE [LARGE SCALE GENOMIC DNA]</scope>
</reference>
<gene>
    <name evidence="1" type="ORF">M9H77_17298</name>
</gene>
<evidence type="ECO:0000313" key="1">
    <source>
        <dbReference type="EMBL" id="KAI5667445.1"/>
    </source>
</evidence>
<protein>
    <submittedName>
        <fullName evidence="1">Uncharacterized protein</fullName>
    </submittedName>
</protein>
<evidence type="ECO:0000313" key="2">
    <source>
        <dbReference type="Proteomes" id="UP001060085"/>
    </source>
</evidence>
<name>A0ACC0B452_CATRO</name>
<dbReference type="EMBL" id="CM044704">
    <property type="protein sequence ID" value="KAI5667445.1"/>
    <property type="molecule type" value="Genomic_DNA"/>
</dbReference>
<keyword evidence="2" id="KW-1185">Reference proteome</keyword>
<organism evidence="1 2">
    <name type="scientific">Catharanthus roseus</name>
    <name type="common">Madagascar periwinkle</name>
    <name type="synonym">Vinca rosea</name>
    <dbReference type="NCBI Taxonomy" id="4058"/>
    <lineage>
        <taxon>Eukaryota</taxon>
        <taxon>Viridiplantae</taxon>
        <taxon>Streptophyta</taxon>
        <taxon>Embryophyta</taxon>
        <taxon>Tracheophyta</taxon>
        <taxon>Spermatophyta</taxon>
        <taxon>Magnoliopsida</taxon>
        <taxon>eudicotyledons</taxon>
        <taxon>Gunneridae</taxon>
        <taxon>Pentapetalae</taxon>
        <taxon>asterids</taxon>
        <taxon>lamiids</taxon>
        <taxon>Gentianales</taxon>
        <taxon>Apocynaceae</taxon>
        <taxon>Rauvolfioideae</taxon>
        <taxon>Vinceae</taxon>
        <taxon>Catharanthinae</taxon>
        <taxon>Catharanthus</taxon>
    </lineage>
</organism>
<proteinExistence type="predicted"/>
<comment type="caution">
    <text evidence="1">The sequence shown here is derived from an EMBL/GenBank/DDBJ whole genome shotgun (WGS) entry which is preliminary data.</text>
</comment>
<accession>A0ACC0B452</accession>